<feature type="region of interest" description="Disordered" evidence="6">
    <location>
        <begin position="209"/>
        <end position="230"/>
    </location>
</feature>
<evidence type="ECO:0000313" key="8">
    <source>
        <dbReference type="EMBL" id="KAJ6645574.1"/>
    </source>
</evidence>
<feature type="domain" description="MYND-type" evidence="7">
    <location>
        <begin position="743"/>
        <end position="780"/>
    </location>
</feature>
<keyword evidence="3" id="KW-0862">Zinc</keyword>
<dbReference type="GO" id="GO:0008270">
    <property type="term" value="F:zinc ion binding"/>
    <property type="evidence" value="ECO:0007669"/>
    <property type="project" value="UniProtKB-KW"/>
</dbReference>
<evidence type="ECO:0000256" key="2">
    <source>
        <dbReference type="ARBA" id="ARBA00022771"/>
    </source>
</evidence>
<evidence type="ECO:0000256" key="1">
    <source>
        <dbReference type="ARBA" id="ARBA00022723"/>
    </source>
</evidence>
<organism evidence="8 9">
    <name type="scientific">Pseudolycoriella hygida</name>
    <dbReference type="NCBI Taxonomy" id="35572"/>
    <lineage>
        <taxon>Eukaryota</taxon>
        <taxon>Metazoa</taxon>
        <taxon>Ecdysozoa</taxon>
        <taxon>Arthropoda</taxon>
        <taxon>Hexapoda</taxon>
        <taxon>Insecta</taxon>
        <taxon>Pterygota</taxon>
        <taxon>Neoptera</taxon>
        <taxon>Endopterygota</taxon>
        <taxon>Diptera</taxon>
        <taxon>Nematocera</taxon>
        <taxon>Sciaroidea</taxon>
        <taxon>Sciaridae</taxon>
        <taxon>Pseudolycoriella</taxon>
    </lineage>
</organism>
<dbReference type="Pfam" id="PF01753">
    <property type="entry name" value="zf-MYND"/>
    <property type="match status" value="1"/>
</dbReference>
<evidence type="ECO:0000256" key="3">
    <source>
        <dbReference type="ARBA" id="ARBA00022833"/>
    </source>
</evidence>
<dbReference type="PROSITE" id="PS50865">
    <property type="entry name" value="ZF_MYND_2"/>
    <property type="match status" value="1"/>
</dbReference>
<feature type="region of interest" description="Disordered" evidence="6">
    <location>
        <begin position="466"/>
        <end position="504"/>
    </location>
</feature>
<keyword evidence="1" id="KW-0479">Metal-binding</keyword>
<feature type="compositionally biased region" description="Polar residues" evidence="6">
    <location>
        <begin position="152"/>
        <end position="163"/>
    </location>
</feature>
<dbReference type="Gene3D" id="6.10.140.2220">
    <property type="match status" value="1"/>
</dbReference>
<dbReference type="InterPro" id="IPR002893">
    <property type="entry name" value="Znf_MYND"/>
</dbReference>
<keyword evidence="9" id="KW-1185">Reference proteome</keyword>
<feature type="region of interest" description="Disordered" evidence="6">
    <location>
        <begin position="148"/>
        <end position="170"/>
    </location>
</feature>
<dbReference type="AlphaFoldDB" id="A0A9Q0NA87"/>
<sequence length="782" mass="88168">MDIMYRCTMYQCTMYNVPINNIPMYNVPMHNIPMYNVPILTSTKPKRAMRLKPSNDIEKVSEHPNGNNENIATEKTKEAEKMVQMFSNECTEVIGDDDVCLIEDSPVKMNGKHALEDVAAVKDNVPIEQTREENKVASDKEQVEEIEEMEVSQPNEQHQSVNGDASMKESNAVKDECVVAVIEGKANTTDSKPEETVPSVVNVDEEAIENVNKPKPNYKRSLADSPEDVQPTKRLKAELEESFVDHNKRLQAFIDEKPNNSAQDINNHIEILQADVQRLEAMAKSKEQEWNRILYYKRVKEEIIYRLIRRRNVLEVSSTKIGEVEDYTILEQQPSISQKITKENRSSGMGLNQHSYLRNAPTTETAKLINSRADMSTRDLDGEKVTTAKMQRSILPKPELTNRSSPIINHLTSSTPTNLQHIQQPKAQNFMEHPHQIFQQSEHLNGHHQVGRQGATITAKSIIDGFYQKNPERPPRRGRRLKGCNNDGSTTSPRLNDGLLNRQSLDGRTSELGLLLAKDRNSRPSSADSSPGHSNLANINNNISNVSFNDVLMQYAKLNERPSEMLTSSSISRQQSGYPEVTLHPVSSQQNTPLHQSDSLQSNSLLHGILTKNTTRPSSAYNSFSPTLARLLTDPQRMTTLPNNYRLLASTSTPHKPSGINLTKPRNEITITPVMANPLMHQTILQQQLQRHQESAARMKFPVMDDEADDSADRLVIDEGDIHNEQNASTGGREFPENEFPKCQGCKKHEAQFVCAGCENQWYCSRSCQVSAWDEHCELCSG</sequence>
<feature type="coiled-coil region" evidence="5">
    <location>
        <begin position="262"/>
        <end position="289"/>
    </location>
</feature>
<comment type="caution">
    <text evidence="8">The sequence shown here is derived from an EMBL/GenBank/DDBJ whole genome shotgun (WGS) entry which is preliminary data.</text>
</comment>
<reference evidence="8" key="1">
    <citation type="submission" date="2022-07" db="EMBL/GenBank/DDBJ databases">
        <authorList>
            <person name="Trinca V."/>
            <person name="Uliana J.V.C."/>
            <person name="Torres T.T."/>
            <person name="Ward R.J."/>
            <person name="Monesi N."/>
        </authorList>
    </citation>
    <scope>NUCLEOTIDE SEQUENCE</scope>
    <source>
        <strain evidence="8">HSMRA1968</strain>
        <tissue evidence="8">Whole embryos</tissue>
    </source>
</reference>
<keyword evidence="2 4" id="KW-0863">Zinc-finger</keyword>
<evidence type="ECO:0000313" key="9">
    <source>
        <dbReference type="Proteomes" id="UP001151699"/>
    </source>
</evidence>
<evidence type="ECO:0000256" key="6">
    <source>
        <dbReference type="SAM" id="MobiDB-lite"/>
    </source>
</evidence>
<evidence type="ECO:0000256" key="5">
    <source>
        <dbReference type="SAM" id="Coils"/>
    </source>
</evidence>
<keyword evidence="5" id="KW-0175">Coiled coil</keyword>
<gene>
    <name evidence="8" type="ORF">Bhyg_00780</name>
</gene>
<name>A0A9Q0NA87_9DIPT</name>
<dbReference type="EMBL" id="WJQU01000001">
    <property type="protein sequence ID" value="KAJ6645574.1"/>
    <property type="molecule type" value="Genomic_DNA"/>
</dbReference>
<dbReference type="Proteomes" id="UP001151699">
    <property type="component" value="Chromosome A"/>
</dbReference>
<protein>
    <recommendedName>
        <fullName evidence="7">MYND-type domain-containing protein</fullName>
    </recommendedName>
</protein>
<accession>A0A9Q0NA87</accession>
<evidence type="ECO:0000256" key="4">
    <source>
        <dbReference type="PROSITE-ProRule" id="PRU00134"/>
    </source>
</evidence>
<dbReference type="SUPFAM" id="SSF144232">
    <property type="entry name" value="HIT/MYND zinc finger-like"/>
    <property type="match status" value="1"/>
</dbReference>
<dbReference type="OrthoDB" id="432970at2759"/>
<proteinExistence type="predicted"/>
<evidence type="ECO:0000259" key="7">
    <source>
        <dbReference type="PROSITE" id="PS50865"/>
    </source>
</evidence>
<dbReference type="PROSITE" id="PS01360">
    <property type="entry name" value="ZF_MYND_1"/>
    <property type="match status" value="1"/>
</dbReference>